<organism evidence="1 2">
    <name type="scientific">Mycena chlorophos</name>
    <name type="common">Agaric fungus</name>
    <name type="synonym">Agaricus chlorophos</name>
    <dbReference type="NCBI Taxonomy" id="658473"/>
    <lineage>
        <taxon>Eukaryota</taxon>
        <taxon>Fungi</taxon>
        <taxon>Dikarya</taxon>
        <taxon>Basidiomycota</taxon>
        <taxon>Agaricomycotina</taxon>
        <taxon>Agaricomycetes</taxon>
        <taxon>Agaricomycetidae</taxon>
        <taxon>Agaricales</taxon>
        <taxon>Marasmiineae</taxon>
        <taxon>Mycenaceae</taxon>
        <taxon>Mycena</taxon>
    </lineage>
</organism>
<evidence type="ECO:0000313" key="2">
    <source>
        <dbReference type="Proteomes" id="UP000613580"/>
    </source>
</evidence>
<dbReference type="EMBL" id="JACAZE010000006">
    <property type="protein sequence ID" value="KAF7313505.1"/>
    <property type="molecule type" value="Genomic_DNA"/>
</dbReference>
<dbReference type="OrthoDB" id="5511684at2759"/>
<dbReference type="Proteomes" id="UP000613580">
    <property type="component" value="Unassembled WGS sequence"/>
</dbReference>
<dbReference type="Pfam" id="PF06522">
    <property type="entry name" value="B12D"/>
    <property type="match status" value="1"/>
</dbReference>
<sequence length="83" mass="9644">MSASLRPKSNIRPWLALEALPIVMLVTGMVSFASYFTYRSAMGPSIQWSSRNPEPWNRIKPNEGVKMVQVNHKFDQNWHRDQL</sequence>
<protein>
    <submittedName>
        <fullName evidence="1">Uncharacterized protein</fullName>
    </submittedName>
</protein>
<dbReference type="InterPro" id="IPR010530">
    <property type="entry name" value="B12D"/>
</dbReference>
<comment type="caution">
    <text evidence="1">The sequence shown here is derived from an EMBL/GenBank/DDBJ whole genome shotgun (WGS) entry which is preliminary data.</text>
</comment>
<keyword evidence="2" id="KW-1185">Reference proteome</keyword>
<proteinExistence type="predicted"/>
<evidence type="ECO:0000313" key="1">
    <source>
        <dbReference type="EMBL" id="KAF7313505.1"/>
    </source>
</evidence>
<name>A0A146I0W6_MYCCL</name>
<accession>A0A146I0W6</accession>
<reference evidence="1" key="1">
    <citation type="submission" date="2020-05" db="EMBL/GenBank/DDBJ databases">
        <title>Mycena genomes resolve the evolution of fungal bioluminescence.</title>
        <authorList>
            <person name="Tsai I.J."/>
        </authorList>
    </citation>
    <scope>NUCLEOTIDE SEQUENCE</scope>
    <source>
        <strain evidence="1">110903Hualien_Pintung</strain>
    </source>
</reference>
<gene>
    <name evidence="1" type="ORF">HMN09_00506400</name>
</gene>
<dbReference type="AlphaFoldDB" id="A0A146I0W6"/>